<evidence type="ECO:0000313" key="2">
    <source>
        <dbReference type="Proteomes" id="UP000789920"/>
    </source>
</evidence>
<feature type="non-terminal residue" evidence="1">
    <location>
        <position position="1"/>
    </location>
</feature>
<proteinExistence type="predicted"/>
<evidence type="ECO:0000313" key="1">
    <source>
        <dbReference type="EMBL" id="CAG8507750.1"/>
    </source>
</evidence>
<accession>A0ACA9L423</accession>
<organism evidence="1 2">
    <name type="scientific">Racocetra persica</name>
    <dbReference type="NCBI Taxonomy" id="160502"/>
    <lineage>
        <taxon>Eukaryota</taxon>
        <taxon>Fungi</taxon>
        <taxon>Fungi incertae sedis</taxon>
        <taxon>Mucoromycota</taxon>
        <taxon>Glomeromycotina</taxon>
        <taxon>Glomeromycetes</taxon>
        <taxon>Diversisporales</taxon>
        <taxon>Gigasporaceae</taxon>
        <taxon>Racocetra</taxon>
    </lineage>
</organism>
<dbReference type="EMBL" id="CAJVQC010002225">
    <property type="protein sequence ID" value="CAG8507750.1"/>
    <property type="molecule type" value="Genomic_DNA"/>
</dbReference>
<keyword evidence="2" id="KW-1185">Reference proteome</keyword>
<comment type="caution">
    <text evidence="1">The sequence shown here is derived from an EMBL/GenBank/DDBJ whole genome shotgun (WGS) entry which is preliminary data.</text>
</comment>
<protein>
    <submittedName>
        <fullName evidence="1">15114_t:CDS:1</fullName>
    </submittedName>
</protein>
<dbReference type="Proteomes" id="UP000789920">
    <property type="component" value="Unassembled WGS sequence"/>
</dbReference>
<reference evidence="1" key="1">
    <citation type="submission" date="2021-06" db="EMBL/GenBank/DDBJ databases">
        <authorList>
            <person name="Kallberg Y."/>
            <person name="Tangrot J."/>
            <person name="Rosling A."/>
        </authorList>
    </citation>
    <scope>NUCLEOTIDE SEQUENCE</scope>
    <source>
        <strain evidence="1">MA461A</strain>
    </source>
</reference>
<sequence length="56" mass="6635">QEKKQKEQLSDKLKSAETDLQIERDAKNFIQQKLNQEKSTNSNFQNQINQLTQDKN</sequence>
<gene>
    <name evidence="1" type="ORF">RPERSI_LOCUS2115</name>
</gene>
<name>A0ACA9L423_9GLOM</name>